<dbReference type="Proteomes" id="UP000562929">
    <property type="component" value="Unassembled WGS sequence"/>
</dbReference>
<accession>A0A8H4Q3E2</accession>
<dbReference type="AlphaFoldDB" id="A0A8H4Q3E2"/>
<dbReference type="InterPro" id="IPR052670">
    <property type="entry name" value="UPF0654_domain"/>
</dbReference>
<protein>
    <submittedName>
        <fullName evidence="2">Conidiation-specific protein 6</fullName>
    </submittedName>
</protein>
<dbReference type="Pfam" id="PF10346">
    <property type="entry name" value="Con-6"/>
    <property type="match status" value="2"/>
</dbReference>
<organism evidence="2 3">
    <name type="scientific">Ophiocordyceps camponoti-floridani</name>
    <dbReference type="NCBI Taxonomy" id="2030778"/>
    <lineage>
        <taxon>Eukaryota</taxon>
        <taxon>Fungi</taxon>
        <taxon>Dikarya</taxon>
        <taxon>Ascomycota</taxon>
        <taxon>Pezizomycotina</taxon>
        <taxon>Sordariomycetes</taxon>
        <taxon>Hypocreomycetidae</taxon>
        <taxon>Hypocreales</taxon>
        <taxon>Ophiocordycipitaceae</taxon>
        <taxon>Ophiocordyceps</taxon>
    </lineage>
</organism>
<dbReference type="GO" id="GO:0005737">
    <property type="term" value="C:cytoplasm"/>
    <property type="evidence" value="ECO:0007669"/>
    <property type="project" value="TreeGrafter"/>
</dbReference>
<dbReference type="EMBL" id="JAACLJ010000007">
    <property type="protein sequence ID" value="KAF4583189.1"/>
    <property type="molecule type" value="Genomic_DNA"/>
</dbReference>
<evidence type="ECO:0000313" key="3">
    <source>
        <dbReference type="Proteomes" id="UP000562929"/>
    </source>
</evidence>
<sequence length="109" mass="11728">MSNQADPDLIRELLPGADAGKDPERVAAGHKAALANPRTSEKAREHSKEVLSGMLEPYEDPVRDEEPQASPTGKDPANIARGLKASISNPAVSKEAKENAKEKLRQGNY</sequence>
<reference evidence="2 3" key="1">
    <citation type="journal article" date="2020" name="G3 (Bethesda)">
        <title>Genetic Underpinnings of Host Manipulation by Ophiocordyceps as Revealed by Comparative Transcriptomics.</title>
        <authorList>
            <person name="Will I."/>
            <person name="Das B."/>
            <person name="Trinh T."/>
            <person name="Brachmann A."/>
            <person name="Ohm R.A."/>
            <person name="de Bekker C."/>
        </authorList>
    </citation>
    <scope>NUCLEOTIDE SEQUENCE [LARGE SCALE GENOMIC DNA]</scope>
    <source>
        <strain evidence="2 3">EC05</strain>
    </source>
</reference>
<name>A0A8H4Q3E2_9HYPO</name>
<dbReference type="InterPro" id="IPR018824">
    <property type="entry name" value="Conidiation-specific_6"/>
</dbReference>
<evidence type="ECO:0000256" key="1">
    <source>
        <dbReference type="SAM" id="MobiDB-lite"/>
    </source>
</evidence>
<gene>
    <name evidence="2" type="ORF">GQ602_006333</name>
</gene>
<dbReference type="PANTHER" id="PTHR36576:SF1">
    <property type="entry name" value="UPF0654 PROTEIN C11D3.01C-RELATED"/>
    <property type="match status" value="1"/>
</dbReference>
<evidence type="ECO:0000313" key="2">
    <source>
        <dbReference type="EMBL" id="KAF4583189.1"/>
    </source>
</evidence>
<proteinExistence type="predicted"/>
<feature type="region of interest" description="Disordered" evidence="1">
    <location>
        <begin position="1"/>
        <end position="109"/>
    </location>
</feature>
<feature type="compositionally biased region" description="Basic and acidic residues" evidence="1">
    <location>
        <begin position="94"/>
        <end position="109"/>
    </location>
</feature>
<dbReference type="OrthoDB" id="5419162at2759"/>
<feature type="compositionally biased region" description="Basic and acidic residues" evidence="1">
    <location>
        <begin position="39"/>
        <end position="49"/>
    </location>
</feature>
<dbReference type="PANTHER" id="PTHR36576">
    <property type="entry name" value="UPF0654 PROTEIN C11D3.01C-RELATED"/>
    <property type="match status" value="1"/>
</dbReference>
<comment type="caution">
    <text evidence="2">The sequence shown here is derived from an EMBL/GenBank/DDBJ whole genome shotgun (WGS) entry which is preliminary data.</text>
</comment>
<keyword evidence="3" id="KW-1185">Reference proteome</keyword>